<dbReference type="EC" id="2.4.2.2" evidence="3"/>
<comment type="similarity">
    <text evidence="3">Belongs to the nucleoside phosphorylase PpnP family.</text>
</comment>
<comment type="caution">
    <text evidence="4">The sequence shown here is derived from an EMBL/GenBank/DDBJ whole genome shotgun (WGS) entry which is preliminary data.</text>
</comment>
<dbReference type="InterPro" id="IPR011051">
    <property type="entry name" value="RmlC_Cupin_sf"/>
</dbReference>
<dbReference type="Pfam" id="PF06865">
    <property type="entry name" value="Ppnp"/>
    <property type="match status" value="1"/>
</dbReference>
<comment type="catalytic activity">
    <reaction evidence="3">
        <text>inosine + phosphate = alpha-D-ribose 1-phosphate + hypoxanthine</text>
        <dbReference type="Rhea" id="RHEA:27646"/>
        <dbReference type="ChEBI" id="CHEBI:17368"/>
        <dbReference type="ChEBI" id="CHEBI:17596"/>
        <dbReference type="ChEBI" id="CHEBI:43474"/>
        <dbReference type="ChEBI" id="CHEBI:57720"/>
        <dbReference type="EC" id="2.4.2.1"/>
    </reaction>
</comment>
<dbReference type="Proteomes" id="UP000609726">
    <property type="component" value="Unassembled WGS sequence"/>
</dbReference>
<accession>A0ABX0NQS3</accession>
<evidence type="ECO:0000313" key="5">
    <source>
        <dbReference type="Proteomes" id="UP000609726"/>
    </source>
</evidence>
<keyword evidence="5" id="KW-1185">Reference proteome</keyword>
<gene>
    <name evidence="3" type="primary">ppnP</name>
    <name evidence="4" type="ORF">F2P45_08860</name>
</gene>
<dbReference type="PANTHER" id="PTHR36540:SF1">
    <property type="entry name" value="PYRIMIDINE_PURINE NUCLEOSIDE PHOSPHORYLASE"/>
    <property type="match status" value="1"/>
</dbReference>
<name>A0ABX0NQS3_9BURK</name>
<comment type="catalytic activity">
    <reaction evidence="3">
        <text>guanosine + phosphate = alpha-D-ribose 1-phosphate + guanine</text>
        <dbReference type="Rhea" id="RHEA:13233"/>
        <dbReference type="ChEBI" id="CHEBI:16235"/>
        <dbReference type="ChEBI" id="CHEBI:16750"/>
        <dbReference type="ChEBI" id="CHEBI:43474"/>
        <dbReference type="ChEBI" id="CHEBI:57720"/>
        <dbReference type="EC" id="2.4.2.1"/>
    </reaction>
</comment>
<proteinExistence type="inferred from homology"/>
<evidence type="ECO:0000256" key="3">
    <source>
        <dbReference type="HAMAP-Rule" id="MF_01537"/>
    </source>
</evidence>
<keyword evidence="1 3" id="KW-0328">Glycosyltransferase</keyword>
<dbReference type="EMBL" id="WHJH01000007">
    <property type="protein sequence ID" value="NHZ89126.1"/>
    <property type="molecule type" value="Genomic_DNA"/>
</dbReference>
<evidence type="ECO:0000313" key="4">
    <source>
        <dbReference type="EMBL" id="NHZ89126.1"/>
    </source>
</evidence>
<comment type="catalytic activity">
    <reaction evidence="3">
        <text>adenosine + phosphate = alpha-D-ribose 1-phosphate + adenine</text>
        <dbReference type="Rhea" id="RHEA:27642"/>
        <dbReference type="ChEBI" id="CHEBI:16335"/>
        <dbReference type="ChEBI" id="CHEBI:16708"/>
        <dbReference type="ChEBI" id="CHEBI:43474"/>
        <dbReference type="ChEBI" id="CHEBI:57720"/>
        <dbReference type="EC" id="2.4.2.1"/>
    </reaction>
</comment>
<dbReference type="EC" id="2.4.2.1" evidence="3"/>
<dbReference type="Gene3D" id="2.60.120.10">
    <property type="entry name" value="Jelly Rolls"/>
    <property type="match status" value="1"/>
</dbReference>
<comment type="catalytic activity">
    <reaction evidence="3">
        <text>thymidine + phosphate = 2-deoxy-alpha-D-ribose 1-phosphate + thymine</text>
        <dbReference type="Rhea" id="RHEA:16037"/>
        <dbReference type="ChEBI" id="CHEBI:17748"/>
        <dbReference type="ChEBI" id="CHEBI:17821"/>
        <dbReference type="ChEBI" id="CHEBI:43474"/>
        <dbReference type="ChEBI" id="CHEBI:57259"/>
        <dbReference type="EC" id="2.4.2.2"/>
    </reaction>
</comment>
<sequence length="103" mass="11093">MSIIHNVAVSKKSNIYFDGKCVSHTLLLADGSKKTVGVIFPSQLTFNTAAPEVMEVVAGKCRVKLAGSDAWQDYGAGERFSVGANTSFQIDTTETLDYVCHFG</sequence>
<comment type="catalytic activity">
    <reaction evidence="3">
        <text>xanthosine + phosphate = alpha-D-ribose 1-phosphate + xanthine</text>
        <dbReference type="Rhea" id="RHEA:27638"/>
        <dbReference type="ChEBI" id="CHEBI:17712"/>
        <dbReference type="ChEBI" id="CHEBI:18107"/>
        <dbReference type="ChEBI" id="CHEBI:43474"/>
        <dbReference type="ChEBI" id="CHEBI:57720"/>
        <dbReference type="EC" id="2.4.2.1"/>
    </reaction>
</comment>
<dbReference type="SUPFAM" id="SSF51182">
    <property type="entry name" value="RmlC-like cupins"/>
    <property type="match status" value="1"/>
</dbReference>
<comment type="catalytic activity">
    <reaction evidence="3">
        <text>cytidine + phosphate = cytosine + alpha-D-ribose 1-phosphate</text>
        <dbReference type="Rhea" id="RHEA:52540"/>
        <dbReference type="ChEBI" id="CHEBI:16040"/>
        <dbReference type="ChEBI" id="CHEBI:17562"/>
        <dbReference type="ChEBI" id="CHEBI:43474"/>
        <dbReference type="ChEBI" id="CHEBI:57720"/>
        <dbReference type="EC" id="2.4.2.2"/>
    </reaction>
</comment>
<dbReference type="HAMAP" id="MF_01537">
    <property type="entry name" value="Nucleos_phosphorylase_PpnP"/>
    <property type="match status" value="1"/>
</dbReference>
<comment type="catalytic activity">
    <reaction evidence="3">
        <text>uridine + phosphate = alpha-D-ribose 1-phosphate + uracil</text>
        <dbReference type="Rhea" id="RHEA:24388"/>
        <dbReference type="ChEBI" id="CHEBI:16704"/>
        <dbReference type="ChEBI" id="CHEBI:17568"/>
        <dbReference type="ChEBI" id="CHEBI:43474"/>
        <dbReference type="ChEBI" id="CHEBI:57720"/>
        <dbReference type="EC" id="2.4.2.2"/>
    </reaction>
</comment>
<comment type="catalytic activity">
    <reaction evidence="3">
        <text>a purine D-ribonucleoside + phosphate = a purine nucleobase + alpha-D-ribose 1-phosphate</text>
        <dbReference type="Rhea" id="RHEA:19805"/>
        <dbReference type="ChEBI" id="CHEBI:26386"/>
        <dbReference type="ChEBI" id="CHEBI:43474"/>
        <dbReference type="ChEBI" id="CHEBI:57720"/>
        <dbReference type="ChEBI" id="CHEBI:142355"/>
        <dbReference type="EC" id="2.4.2.1"/>
    </reaction>
</comment>
<evidence type="ECO:0000256" key="2">
    <source>
        <dbReference type="ARBA" id="ARBA00022679"/>
    </source>
</evidence>
<dbReference type="InterPro" id="IPR014710">
    <property type="entry name" value="RmlC-like_jellyroll"/>
</dbReference>
<comment type="function">
    <text evidence="3">Catalyzes the phosphorolysis of diverse nucleosides, yielding D-ribose 1-phosphate and the respective free bases. Can use uridine, adenosine, guanosine, cytidine, thymidine, inosine and xanthosine as substrates. Also catalyzes the reverse reactions.</text>
</comment>
<dbReference type="CDD" id="cd20296">
    <property type="entry name" value="cupin_PpnP-like"/>
    <property type="match status" value="1"/>
</dbReference>
<dbReference type="RefSeq" id="WP_166873030.1">
    <property type="nucleotide sequence ID" value="NZ_WHJH01000007.1"/>
</dbReference>
<protein>
    <recommendedName>
        <fullName evidence="3">Pyrimidine/purine nucleoside phosphorylase</fullName>
        <ecNumber evidence="3">2.4.2.1</ecNumber>
        <ecNumber evidence="3">2.4.2.2</ecNumber>
    </recommendedName>
    <alternativeName>
        <fullName evidence="3">Adenosine phosphorylase</fullName>
    </alternativeName>
    <alternativeName>
        <fullName evidence="3">Cytidine phosphorylase</fullName>
    </alternativeName>
    <alternativeName>
        <fullName evidence="3">Guanosine phosphorylase</fullName>
    </alternativeName>
    <alternativeName>
        <fullName evidence="3">Inosine phosphorylase</fullName>
    </alternativeName>
    <alternativeName>
        <fullName evidence="3">Thymidine phosphorylase</fullName>
    </alternativeName>
    <alternativeName>
        <fullName evidence="3">Uridine phosphorylase</fullName>
    </alternativeName>
    <alternativeName>
        <fullName evidence="3">Xanthosine phosphorylase</fullName>
    </alternativeName>
</protein>
<organism evidence="4 5">
    <name type="scientific">Massilia mucilaginosa</name>
    <dbReference type="NCBI Taxonomy" id="2609282"/>
    <lineage>
        <taxon>Bacteria</taxon>
        <taxon>Pseudomonadati</taxon>
        <taxon>Pseudomonadota</taxon>
        <taxon>Betaproteobacteria</taxon>
        <taxon>Burkholderiales</taxon>
        <taxon>Oxalobacteraceae</taxon>
        <taxon>Telluria group</taxon>
        <taxon>Massilia</taxon>
    </lineage>
</organism>
<dbReference type="PANTHER" id="PTHR36540">
    <property type="entry name" value="PYRIMIDINE/PURINE NUCLEOSIDE PHOSPHORYLASE"/>
    <property type="match status" value="1"/>
</dbReference>
<reference evidence="4 5" key="1">
    <citation type="submission" date="2019-10" db="EMBL/GenBank/DDBJ databases">
        <title>Taxonomy of Antarctic Massilia spp.: description of Massilia rubra sp. nov., Massilia aquatica sp. nov., Massilia mucilaginosa sp. nov., Massilia frigida sp. nov. isolated from streams, lakes and regoliths.</title>
        <authorList>
            <person name="Holochova P."/>
            <person name="Sedlacek I."/>
            <person name="Kralova S."/>
            <person name="Maslanova I."/>
            <person name="Busse H.-J."/>
            <person name="Stankova E."/>
            <person name="Vrbovska V."/>
            <person name="Kovarovic V."/>
            <person name="Bartak M."/>
            <person name="Svec P."/>
            <person name="Pantucek R."/>
        </authorList>
    </citation>
    <scope>NUCLEOTIDE SEQUENCE [LARGE SCALE GENOMIC DNA]</scope>
    <source>
        <strain evidence="4 5">CCM 8733</strain>
    </source>
</reference>
<evidence type="ECO:0000256" key="1">
    <source>
        <dbReference type="ARBA" id="ARBA00022676"/>
    </source>
</evidence>
<dbReference type="InterPro" id="IPR009664">
    <property type="entry name" value="Ppnp"/>
</dbReference>
<keyword evidence="2 3" id="KW-0808">Transferase</keyword>